<name>E3T6U9_9BACT</name>
<dbReference type="AlphaFoldDB" id="E3T6U9"/>
<organism evidence="2">
    <name type="scientific">uncultured bacterium 270</name>
    <dbReference type="NCBI Taxonomy" id="698387"/>
    <lineage>
        <taxon>Bacteria</taxon>
        <taxon>environmental samples</taxon>
    </lineage>
</organism>
<protein>
    <submittedName>
        <fullName evidence="2">Methyltransferase type 12</fullName>
    </submittedName>
</protein>
<dbReference type="InterPro" id="IPR013217">
    <property type="entry name" value="Methyltransf_12"/>
</dbReference>
<evidence type="ECO:0000259" key="1">
    <source>
        <dbReference type="Pfam" id="PF08242"/>
    </source>
</evidence>
<keyword evidence="2" id="KW-0489">Methyltransferase</keyword>
<dbReference type="CDD" id="cd02440">
    <property type="entry name" value="AdoMet_MTases"/>
    <property type="match status" value="1"/>
</dbReference>
<evidence type="ECO:0000313" key="2">
    <source>
        <dbReference type="EMBL" id="ADC36043.1"/>
    </source>
</evidence>
<dbReference type="InterPro" id="IPR029063">
    <property type="entry name" value="SAM-dependent_MTases_sf"/>
</dbReference>
<dbReference type="GO" id="GO:0008168">
    <property type="term" value="F:methyltransferase activity"/>
    <property type="evidence" value="ECO:0007669"/>
    <property type="project" value="UniProtKB-KW"/>
</dbReference>
<keyword evidence="2" id="KW-0808">Transferase</keyword>
<dbReference type="GO" id="GO:0032259">
    <property type="term" value="P:methylation"/>
    <property type="evidence" value="ECO:0007669"/>
    <property type="project" value="UniProtKB-KW"/>
</dbReference>
<dbReference type="SUPFAM" id="SSF53335">
    <property type="entry name" value="S-adenosyl-L-methionine-dependent methyltransferases"/>
    <property type="match status" value="1"/>
</dbReference>
<dbReference type="EMBL" id="GU260709">
    <property type="protein sequence ID" value="ADC36043.1"/>
    <property type="molecule type" value="Genomic_DNA"/>
</dbReference>
<feature type="domain" description="Methyltransferase type 12" evidence="1">
    <location>
        <begin position="26"/>
        <end position="124"/>
    </location>
</feature>
<sequence length="230" mass="25277">MPCRQELIATLVAAAPFGADEPVKMLELGSGDGRLAEALLTVFPRATLTALDGSESMRRETTTRLALFGERARVAAFDVAALDWWDRMFGVDLIVSSLCLHHLNDAKKQYLYKAAAERLSARGALLIADLIDPQHPALHRLAADQWDAQAKAQADRLGSPELFQRFVDARWNHFRFPDAADQPSALFHQLMWLRHAGFASVDCCWLHAGHAVFGGFKQAAASGSPLRADS</sequence>
<reference evidence="2" key="2">
    <citation type="journal article" date="2010" name="Appl. Environ. Microbiol.">
        <title>Comparative analysis of acidobacterial genomic fragments from terrestrial and aquatic metagenomic libraries, with emphasis on acidobacteria subdivision 6.</title>
        <authorList>
            <person name="Kielak A.M."/>
            <person name="van Veen J.A."/>
            <person name="Kowalchuk G.A."/>
        </authorList>
    </citation>
    <scope>NUCLEOTIDE SEQUENCE</scope>
</reference>
<dbReference type="Pfam" id="PF08242">
    <property type="entry name" value="Methyltransf_12"/>
    <property type="match status" value="1"/>
</dbReference>
<dbReference type="Gene3D" id="3.40.50.150">
    <property type="entry name" value="Vaccinia Virus protein VP39"/>
    <property type="match status" value="1"/>
</dbReference>
<reference evidence="2" key="1">
    <citation type="submission" date="2009-12" db="EMBL/GenBank/DDBJ databases">
        <authorList>
            <person name="Kielak A."/>
            <person name="van Veen J.A."/>
            <person name="Kowalchuk G.A."/>
        </authorList>
    </citation>
    <scope>NUCLEOTIDE SEQUENCE</scope>
</reference>
<accession>E3T6U9</accession>
<proteinExistence type="predicted"/>